<keyword evidence="1" id="KW-0732">Signal</keyword>
<evidence type="ECO:0000259" key="2">
    <source>
        <dbReference type="Pfam" id="PF05193"/>
    </source>
</evidence>
<reference evidence="3 4" key="1">
    <citation type="submission" date="2020-04" db="EMBL/GenBank/DDBJ databases">
        <authorList>
            <person name="Yao Y."/>
            <person name="He Z."/>
        </authorList>
    </citation>
    <scope>NUCLEOTIDE SEQUENCE [LARGE SCALE GENOMIC DNA]</scope>
    <source>
        <strain evidence="3 4">CY-1</strain>
    </source>
</reference>
<dbReference type="EMBL" id="CP051487">
    <property type="protein sequence ID" value="QJC82230.1"/>
    <property type="molecule type" value="Genomic_DNA"/>
</dbReference>
<dbReference type="PANTHER" id="PTHR11851">
    <property type="entry name" value="METALLOPROTEASE"/>
    <property type="match status" value="1"/>
</dbReference>
<name>A0AAE7DHS9_9PSED</name>
<proteinExistence type="predicted"/>
<accession>A0AAE7DHS9</accession>
<dbReference type="Pfam" id="PF05193">
    <property type="entry name" value="Peptidase_M16_C"/>
    <property type="match status" value="1"/>
</dbReference>
<protein>
    <submittedName>
        <fullName evidence="3">Insulinase family protein</fullName>
    </submittedName>
</protein>
<organism evidence="3 4">
    <name type="scientific">Pseudomonas umsongensis</name>
    <dbReference type="NCBI Taxonomy" id="198618"/>
    <lineage>
        <taxon>Bacteria</taxon>
        <taxon>Pseudomonadati</taxon>
        <taxon>Pseudomonadota</taxon>
        <taxon>Gammaproteobacteria</taxon>
        <taxon>Pseudomonadales</taxon>
        <taxon>Pseudomonadaceae</taxon>
        <taxon>Pseudomonas</taxon>
    </lineage>
</organism>
<dbReference type="AlphaFoldDB" id="A0AAE7DHS9"/>
<evidence type="ECO:0000256" key="1">
    <source>
        <dbReference type="SAM" id="SignalP"/>
    </source>
</evidence>
<evidence type="ECO:0000313" key="3">
    <source>
        <dbReference type="EMBL" id="QJC82230.1"/>
    </source>
</evidence>
<dbReference type="SUPFAM" id="SSF63411">
    <property type="entry name" value="LuxS/MPP-like metallohydrolase"/>
    <property type="match status" value="2"/>
</dbReference>
<dbReference type="PANTHER" id="PTHR11851:SF224">
    <property type="entry name" value="PROCESSING PROTEASE"/>
    <property type="match status" value="1"/>
</dbReference>
<dbReference type="InterPro" id="IPR011249">
    <property type="entry name" value="Metalloenz_LuxS/M16"/>
</dbReference>
<sequence length="486" mass="52344">MDKFTPFMKGIWLILSGVLMSGQALTAVATTMTAPQKVMLQSLNEPQAQSVARSLPIKGYKTLSGTKVLFIRTPGLPMFDVHVSFAAGSAHTPHQPGLAALTYSLLNEGVDGKDLNAILESFDQLGARLGMGITQDRANFSLRSLSDEAQRVPALALFAQMLGKPSLPEQSLPVAKSQLLHFLDTEDQSHAYQANKALQGLLSPGHGYVQSVYGTRDGLAAITHNQVQDFHRHGYAAGNAMITLVGDLTEDEAQRIGAQISSALPLGPTVATIKAPDSPASPGFLQLQRPTNQAYVRLAQPGVLRASPDYVALQMASQIFTNRLMHELRELRGLTYDVQAGLSTLQAQGIMTIELQTRPEVADGVMTKIKEMSRDFLIHGPTQEELDDTKTRLAGSAPLNSTTNTQIVGQLRDIAVNDLPLSLDFSTEKALALDLASVKNALIRHLDSEQWSTVILGPKADQQPLPAPMESAANGICRETDEIVAS</sequence>
<dbReference type="InterPro" id="IPR007863">
    <property type="entry name" value="Peptidase_M16_C"/>
</dbReference>
<dbReference type="RefSeq" id="WP_151143684.1">
    <property type="nucleotide sequence ID" value="NZ_CP044409.1"/>
</dbReference>
<feature type="signal peptide" evidence="1">
    <location>
        <begin position="1"/>
        <end position="26"/>
    </location>
</feature>
<gene>
    <name evidence="3" type="ORF">HGP31_29480</name>
</gene>
<evidence type="ECO:0000313" key="4">
    <source>
        <dbReference type="Proteomes" id="UP000501367"/>
    </source>
</evidence>
<dbReference type="GO" id="GO:0046872">
    <property type="term" value="F:metal ion binding"/>
    <property type="evidence" value="ECO:0007669"/>
    <property type="project" value="InterPro"/>
</dbReference>
<dbReference type="InterPro" id="IPR050361">
    <property type="entry name" value="MPP/UQCRC_Complex"/>
</dbReference>
<feature type="chain" id="PRO_5041969726" evidence="1">
    <location>
        <begin position="27"/>
        <end position="486"/>
    </location>
</feature>
<dbReference type="KEGG" id="pum:HGP31_29480"/>
<dbReference type="Proteomes" id="UP000501367">
    <property type="component" value="Chromosome"/>
</dbReference>
<feature type="domain" description="Peptidase M16 C-terminal" evidence="2">
    <location>
        <begin position="222"/>
        <end position="393"/>
    </location>
</feature>
<dbReference type="GeneID" id="72197774"/>
<dbReference type="Gene3D" id="3.30.830.10">
    <property type="entry name" value="Metalloenzyme, LuxS/M16 peptidase-like"/>
    <property type="match status" value="2"/>
</dbReference>